<evidence type="ECO:0000313" key="12">
    <source>
        <dbReference type="Proteomes" id="UP000662931"/>
    </source>
</evidence>
<dbReference type="GO" id="GO:0003729">
    <property type="term" value="F:mRNA binding"/>
    <property type="evidence" value="ECO:0007669"/>
    <property type="project" value="InterPro"/>
</dbReference>
<dbReference type="GO" id="GO:0005730">
    <property type="term" value="C:nucleolus"/>
    <property type="evidence" value="ECO:0007669"/>
    <property type="project" value="UniProtKB-SubCell"/>
</dbReference>
<evidence type="ECO:0000256" key="8">
    <source>
        <dbReference type="ARBA" id="ARBA00023054"/>
    </source>
</evidence>
<evidence type="ECO:0000256" key="2">
    <source>
        <dbReference type="ARBA" id="ARBA00008132"/>
    </source>
</evidence>
<dbReference type="GO" id="GO:0051028">
    <property type="term" value="P:mRNA transport"/>
    <property type="evidence" value="ECO:0007669"/>
    <property type="project" value="UniProtKB-KW"/>
</dbReference>
<keyword evidence="7" id="KW-0509">mRNA transport</keyword>
<keyword evidence="8" id="KW-0175">Coiled coil</keyword>
<comment type="subcellular location">
    <subcellularLocation>
        <location evidence="1">Nucleus</location>
        <location evidence="1">Nucleolus</location>
    </subcellularLocation>
</comment>
<dbReference type="GO" id="GO:0030687">
    <property type="term" value="C:preribosome, large subunit precursor"/>
    <property type="evidence" value="ECO:0007669"/>
    <property type="project" value="TreeGrafter"/>
</dbReference>
<dbReference type="GO" id="GO:0008298">
    <property type="term" value="P:intracellular mRNA localization"/>
    <property type="evidence" value="ECO:0007669"/>
    <property type="project" value="TreeGrafter"/>
</dbReference>
<reference evidence="11" key="1">
    <citation type="submission" date="2020-10" db="EMBL/GenBank/DDBJ databases">
        <authorList>
            <person name="Roach M.J.R."/>
        </authorList>
    </citation>
    <scope>NUCLEOTIDE SEQUENCE</scope>
    <source>
        <strain evidence="11">CBS 1945</strain>
    </source>
</reference>
<keyword evidence="6" id="KW-0690">Ribosome biogenesis</keyword>
<dbReference type="GeneID" id="62196700"/>
<dbReference type="KEGG" id="bnn:FOA43_003300"/>
<accession>A0A875SA91</accession>
<sequence>MKTVTPELREDSEARNLLMSHSKLTPKSTKRIMKGKELKKHLRITQLYGKRPKAKKYSEKELDLPILNETVNPGAIKRKGKKGKKFIPDGDDVTMNRLIRQVNDDKDKVSESKLEKSKRLEEIRELRKKEIDRKDQRKKDELEVVKDELRSKASLARSVRRKNAKLKRQGDESVANDDDEKNKKKKVSFA</sequence>
<evidence type="ECO:0000256" key="5">
    <source>
        <dbReference type="ARBA" id="ARBA00022448"/>
    </source>
</evidence>
<gene>
    <name evidence="11" type="ORF">FOA43_003300</name>
</gene>
<dbReference type="PANTHER" id="PTHR28028">
    <property type="entry name" value="60S RIBOSOMAL SUBUNIT ASSEMBLY/EXPORT PROTEIN LOC1"/>
    <property type="match status" value="1"/>
</dbReference>
<feature type="compositionally biased region" description="Basic residues" evidence="10">
    <location>
        <begin position="158"/>
        <end position="167"/>
    </location>
</feature>
<evidence type="ECO:0000256" key="4">
    <source>
        <dbReference type="ARBA" id="ARBA00020853"/>
    </source>
</evidence>
<evidence type="ECO:0000256" key="3">
    <source>
        <dbReference type="ARBA" id="ARBA00019670"/>
    </source>
</evidence>
<organism evidence="11 12">
    <name type="scientific">Eeniella nana</name>
    <name type="common">Yeast</name>
    <name type="synonym">Brettanomyces nanus</name>
    <dbReference type="NCBI Taxonomy" id="13502"/>
    <lineage>
        <taxon>Eukaryota</taxon>
        <taxon>Fungi</taxon>
        <taxon>Dikarya</taxon>
        <taxon>Ascomycota</taxon>
        <taxon>Saccharomycotina</taxon>
        <taxon>Pichiomycetes</taxon>
        <taxon>Pichiales</taxon>
        <taxon>Pichiaceae</taxon>
        <taxon>Brettanomyces</taxon>
    </lineage>
</organism>
<protein>
    <recommendedName>
        <fullName evidence="3">60S ribosomal subunit assembly/export protein LOC1</fullName>
    </recommendedName>
    <alternativeName>
        <fullName evidence="4">60S ribosomal subunit assembly/export protein loc1</fullName>
    </alternativeName>
</protein>
<dbReference type="OrthoDB" id="1743802at2759"/>
<evidence type="ECO:0000256" key="10">
    <source>
        <dbReference type="SAM" id="MobiDB-lite"/>
    </source>
</evidence>
<dbReference type="EMBL" id="CP064815">
    <property type="protein sequence ID" value="QPG75914.1"/>
    <property type="molecule type" value="Genomic_DNA"/>
</dbReference>
<dbReference type="PANTHER" id="PTHR28028:SF1">
    <property type="entry name" value="60S RIBOSOMAL SUBUNIT ASSEMBLY_EXPORT PROTEIN LOC1"/>
    <property type="match status" value="1"/>
</dbReference>
<proteinExistence type="inferred from homology"/>
<evidence type="ECO:0000256" key="9">
    <source>
        <dbReference type="ARBA" id="ARBA00023242"/>
    </source>
</evidence>
<evidence type="ECO:0000313" key="11">
    <source>
        <dbReference type="EMBL" id="QPG75914.1"/>
    </source>
</evidence>
<name>A0A875SA91_EENNA</name>
<keyword evidence="12" id="KW-1185">Reference proteome</keyword>
<dbReference type="InterPro" id="IPR037650">
    <property type="entry name" value="Loc1"/>
</dbReference>
<dbReference type="GO" id="GO:0042273">
    <property type="term" value="P:ribosomal large subunit biogenesis"/>
    <property type="evidence" value="ECO:0007669"/>
    <property type="project" value="InterPro"/>
</dbReference>
<keyword evidence="9" id="KW-0539">Nucleus</keyword>
<evidence type="ECO:0000256" key="1">
    <source>
        <dbReference type="ARBA" id="ARBA00004604"/>
    </source>
</evidence>
<keyword evidence="5" id="KW-0813">Transport</keyword>
<comment type="similarity">
    <text evidence="2">Belongs to the LOC1 family.</text>
</comment>
<evidence type="ECO:0000256" key="6">
    <source>
        <dbReference type="ARBA" id="ARBA00022517"/>
    </source>
</evidence>
<dbReference type="AlphaFoldDB" id="A0A875SA91"/>
<feature type="region of interest" description="Disordered" evidence="10">
    <location>
        <begin position="153"/>
        <end position="190"/>
    </location>
</feature>
<dbReference type="RefSeq" id="XP_038779479.1">
    <property type="nucleotide sequence ID" value="XM_038923551.1"/>
</dbReference>
<dbReference type="Proteomes" id="UP000662931">
    <property type="component" value="Chromosome 4"/>
</dbReference>
<evidence type="ECO:0000256" key="7">
    <source>
        <dbReference type="ARBA" id="ARBA00022816"/>
    </source>
</evidence>